<evidence type="ECO:0000313" key="2">
    <source>
        <dbReference type="Proteomes" id="UP000182690"/>
    </source>
</evidence>
<dbReference type="STRING" id="1079994.SAMN04488565_0627"/>
<proteinExistence type="predicted"/>
<accession>A0A1H0Y8M7</accession>
<evidence type="ECO:0000313" key="1">
    <source>
        <dbReference type="EMBL" id="SDQ11453.1"/>
    </source>
</evidence>
<name>A0A1H0Y8M7_9MICO</name>
<dbReference type="RefSeq" id="WP_010155597.1">
    <property type="nucleotide sequence ID" value="NZ_FNKB01000001.1"/>
</dbReference>
<organism evidence="1 2">
    <name type="scientific">Leucobacter chromiiresistens</name>
    <dbReference type="NCBI Taxonomy" id="1079994"/>
    <lineage>
        <taxon>Bacteria</taxon>
        <taxon>Bacillati</taxon>
        <taxon>Actinomycetota</taxon>
        <taxon>Actinomycetes</taxon>
        <taxon>Micrococcales</taxon>
        <taxon>Microbacteriaceae</taxon>
        <taxon>Leucobacter</taxon>
    </lineage>
</organism>
<sequence length="66" mass="7498">MSEFITPDQVCERVPGLTKGHLAQLRFTGKGPRFYKPTPRTVFYKLEEVLEWIEQAARTSTAEIGA</sequence>
<reference evidence="1 2" key="1">
    <citation type="submission" date="2016-10" db="EMBL/GenBank/DDBJ databases">
        <authorList>
            <person name="de Groot N.N."/>
        </authorList>
    </citation>
    <scope>NUCLEOTIDE SEQUENCE [LARGE SCALE GENOMIC DNA]</scope>
    <source>
        <strain evidence="1 2">DSM 22788</strain>
    </source>
</reference>
<dbReference type="OrthoDB" id="3267842at2"/>
<dbReference type="AlphaFoldDB" id="A0A1H0Y8M7"/>
<protein>
    <submittedName>
        <fullName evidence="1">Uncharacterized protein</fullName>
    </submittedName>
</protein>
<dbReference type="EMBL" id="FNKB01000001">
    <property type="protein sequence ID" value="SDQ11453.1"/>
    <property type="molecule type" value="Genomic_DNA"/>
</dbReference>
<dbReference type="Proteomes" id="UP000182690">
    <property type="component" value="Unassembled WGS sequence"/>
</dbReference>
<gene>
    <name evidence="1" type="ORF">SAMN04488565_0627</name>
</gene>